<protein>
    <recommendedName>
        <fullName evidence="2">C2H2-type domain-containing protein</fullName>
    </recommendedName>
</protein>
<dbReference type="Gene3D" id="3.30.160.60">
    <property type="entry name" value="Classic Zinc Finger"/>
    <property type="match status" value="1"/>
</dbReference>
<feature type="compositionally biased region" description="Acidic residues" evidence="1">
    <location>
        <begin position="161"/>
        <end position="188"/>
    </location>
</feature>
<evidence type="ECO:0000256" key="1">
    <source>
        <dbReference type="SAM" id="MobiDB-lite"/>
    </source>
</evidence>
<dbReference type="AlphaFoldDB" id="A0AAW0F9H5"/>
<evidence type="ECO:0000313" key="4">
    <source>
        <dbReference type="Proteomes" id="UP001385951"/>
    </source>
</evidence>
<proteinExistence type="predicted"/>
<organism evidence="3 4">
    <name type="scientific">Cerrena zonata</name>
    <dbReference type="NCBI Taxonomy" id="2478898"/>
    <lineage>
        <taxon>Eukaryota</taxon>
        <taxon>Fungi</taxon>
        <taxon>Dikarya</taxon>
        <taxon>Basidiomycota</taxon>
        <taxon>Agaricomycotina</taxon>
        <taxon>Agaricomycetes</taxon>
        <taxon>Polyporales</taxon>
        <taxon>Cerrenaceae</taxon>
        <taxon>Cerrena</taxon>
    </lineage>
</organism>
<reference evidence="3 4" key="1">
    <citation type="submission" date="2022-09" db="EMBL/GenBank/DDBJ databases">
        <authorList>
            <person name="Palmer J.M."/>
        </authorList>
    </citation>
    <scope>NUCLEOTIDE SEQUENCE [LARGE SCALE GENOMIC DNA]</scope>
    <source>
        <strain evidence="3 4">DSM 7382</strain>
    </source>
</reference>
<name>A0AAW0F9H5_9APHY</name>
<dbReference type="Proteomes" id="UP001385951">
    <property type="component" value="Unassembled WGS sequence"/>
</dbReference>
<dbReference type="PROSITE" id="PS00028">
    <property type="entry name" value="ZINC_FINGER_C2H2_1"/>
    <property type="match status" value="1"/>
</dbReference>
<keyword evidence="4" id="KW-1185">Reference proteome</keyword>
<dbReference type="InterPro" id="IPR013087">
    <property type="entry name" value="Znf_C2H2_type"/>
</dbReference>
<comment type="caution">
    <text evidence="3">The sequence shown here is derived from an EMBL/GenBank/DDBJ whole genome shotgun (WGS) entry which is preliminary data.</text>
</comment>
<feature type="domain" description="C2H2-type" evidence="2">
    <location>
        <begin position="19"/>
        <end position="41"/>
    </location>
</feature>
<dbReference type="EMBL" id="JASBNA010000101">
    <property type="protein sequence ID" value="KAK7676873.1"/>
    <property type="molecule type" value="Genomic_DNA"/>
</dbReference>
<feature type="region of interest" description="Disordered" evidence="1">
    <location>
        <begin position="159"/>
        <end position="200"/>
    </location>
</feature>
<accession>A0AAW0F9H5</accession>
<gene>
    <name evidence="3" type="ORF">QCA50_020129</name>
</gene>
<evidence type="ECO:0000313" key="3">
    <source>
        <dbReference type="EMBL" id="KAK7676873.1"/>
    </source>
</evidence>
<sequence length="504" mass="55466">MSTLTVREELQGLPGISRCPYEQCGLEFDDYGKLYAHLWHHKGVTLPVMMDIVYHSCSWPDCSDTGIEGEQLTLYHMMCHVRDQRFVCPHLVNWEPEHRALCKQVFTNQRSLDDHRKTIHGYIYELGNQAAHPWIDDQSVPLSEAILVGLPVNAIEIIDGVQDENVDEESETESDSEIEDDNDDDGNEQQDGAPNVPLIHAPQPTRAIVPQQNMDDLGQDPILAGDHQVMDYNYRQFENWMDVAPYLGGEPYAHPQAFDVGAGHFDNPQDVIPFYDYPHDEVPPVLGDNVAAPHPVVQDFGFAYAGELAAGGVGDVDGVGFLQQAPQIDNLPIDVIGNQNMLAYVDQAVDNAAGEILPQPFDIPLINPGPIEDNFFDDQQLGPLAVAPYPLDLENIQEPAPTGPNVPMIQRNGNIFVPSSNPAPCSTAVAMLALGQPNMGLQTLRVGQAVYVLLRLEGVNDPSQGLPFELDPNTGNYARRQDRPGVTAQIVGANFANDNVGFQV</sequence>
<evidence type="ECO:0000259" key="2">
    <source>
        <dbReference type="PROSITE" id="PS00028"/>
    </source>
</evidence>